<gene>
    <name evidence="2" type="ORF">MNODULE_14210</name>
</gene>
<dbReference type="Proteomes" id="UP000534783">
    <property type="component" value="Unassembled WGS sequence"/>
</dbReference>
<reference evidence="2 3" key="1">
    <citation type="journal article" date="2020" name="Nature">
        <title>Bacterial chemolithoautotrophy via manganese oxidation.</title>
        <authorList>
            <person name="Yu H."/>
            <person name="Leadbetter J.R."/>
        </authorList>
    </citation>
    <scope>NUCLEOTIDE SEQUENCE [LARGE SCALE GENOMIC DNA]</scope>
    <source>
        <strain evidence="2 3">Mn-1</strain>
    </source>
</reference>
<dbReference type="Pfam" id="PF14559">
    <property type="entry name" value="TPR_19"/>
    <property type="match status" value="1"/>
</dbReference>
<dbReference type="InterPro" id="IPR011990">
    <property type="entry name" value="TPR-like_helical_dom_sf"/>
</dbReference>
<evidence type="ECO:0000256" key="1">
    <source>
        <dbReference type="SAM" id="SignalP"/>
    </source>
</evidence>
<dbReference type="SUPFAM" id="SSF48452">
    <property type="entry name" value="TPR-like"/>
    <property type="match status" value="1"/>
</dbReference>
<evidence type="ECO:0000313" key="2">
    <source>
        <dbReference type="EMBL" id="NKE71898.1"/>
    </source>
</evidence>
<keyword evidence="1" id="KW-0732">Signal</keyword>
<keyword evidence="3" id="KW-1185">Reference proteome</keyword>
<feature type="chain" id="PRO_5031416945" evidence="1">
    <location>
        <begin position="27"/>
        <end position="118"/>
    </location>
</feature>
<feature type="signal peptide" evidence="1">
    <location>
        <begin position="1"/>
        <end position="26"/>
    </location>
</feature>
<comment type="caution">
    <text evidence="2">The sequence shown here is derived from an EMBL/GenBank/DDBJ whole genome shotgun (WGS) entry which is preliminary data.</text>
</comment>
<dbReference type="EMBL" id="VTOW01000002">
    <property type="protein sequence ID" value="NKE71898.1"/>
    <property type="molecule type" value="Genomic_DNA"/>
</dbReference>
<dbReference type="InterPro" id="IPR019734">
    <property type="entry name" value="TPR_rpt"/>
</dbReference>
<dbReference type="AlphaFoldDB" id="A0A7X6DRT6"/>
<accession>A0A7X6DRT6</accession>
<protein>
    <submittedName>
        <fullName evidence="2">Tetratricopeptide repeat protein</fullName>
    </submittedName>
</protein>
<dbReference type="SMART" id="SM00028">
    <property type="entry name" value="TPR"/>
    <property type="match status" value="2"/>
</dbReference>
<proteinExistence type="predicted"/>
<dbReference type="Gene3D" id="1.25.40.10">
    <property type="entry name" value="Tetratricopeptide repeat domain"/>
    <property type="match status" value="1"/>
</dbReference>
<sequence length="118" mass="12904">MKKWIGFLAALLLAVVTGVVTGPVFADHIEPVQPKGIADEEAKKHFKKGVEAFREDKFDEAVIHFQAAEQEDPTIPETHVNLAMALAAEGQTDRAEKHFDQASNLIAQAESPEMIPQG</sequence>
<evidence type="ECO:0000313" key="3">
    <source>
        <dbReference type="Proteomes" id="UP000534783"/>
    </source>
</evidence>
<name>A0A7X6DRT6_9BACT</name>
<dbReference type="RefSeq" id="WP_168060948.1">
    <property type="nucleotide sequence ID" value="NZ_VTOW01000002.1"/>
</dbReference>
<organism evidence="2 3">
    <name type="scientific">Candidatus Manganitrophus noduliformans</name>
    <dbReference type="NCBI Taxonomy" id="2606439"/>
    <lineage>
        <taxon>Bacteria</taxon>
        <taxon>Pseudomonadati</taxon>
        <taxon>Nitrospirota</taxon>
        <taxon>Nitrospiria</taxon>
        <taxon>Candidatus Troglogloeales</taxon>
        <taxon>Candidatus Manganitrophaceae</taxon>
        <taxon>Candidatus Manganitrophus</taxon>
    </lineage>
</organism>